<dbReference type="GO" id="GO:0031490">
    <property type="term" value="F:chromatin DNA binding"/>
    <property type="evidence" value="ECO:0007669"/>
    <property type="project" value="TreeGrafter"/>
</dbReference>
<dbReference type="GO" id="GO:0006974">
    <property type="term" value="P:DNA damage response"/>
    <property type="evidence" value="ECO:0007669"/>
    <property type="project" value="TreeGrafter"/>
</dbReference>
<dbReference type="GO" id="GO:0046982">
    <property type="term" value="F:protein heterodimerization activity"/>
    <property type="evidence" value="ECO:0007669"/>
    <property type="project" value="InterPro"/>
</dbReference>
<dbReference type="EMBL" id="GDHC01005374">
    <property type="protein sequence ID" value="JAQ13255.1"/>
    <property type="molecule type" value="Transcribed_RNA"/>
</dbReference>
<dbReference type="GO" id="GO:0008623">
    <property type="term" value="C:CHRAC"/>
    <property type="evidence" value="ECO:0007669"/>
    <property type="project" value="TreeGrafter"/>
</dbReference>
<dbReference type="Pfam" id="PF00808">
    <property type="entry name" value="CBFD_NFYB_HMF"/>
    <property type="match status" value="1"/>
</dbReference>
<dbReference type="EMBL" id="GBHO01040873">
    <property type="protein sequence ID" value="JAG02731.1"/>
    <property type="molecule type" value="Transcribed_RNA"/>
</dbReference>
<dbReference type="GO" id="GO:0031507">
    <property type="term" value="P:heterochromatin formation"/>
    <property type="evidence" value="ECO:0007669"/>
    <property type="project" value="TreeGrafter"/>
</dbReference>
<protein>
    <recommendedName>
        <fullName evidence="3">DNA polymerase epsilon subunit 3</fullName>
    </recommendedName>
</protein>
<dbReference type="Gene3D" id="1.10.20.10">
    <property type="entry name" value="Histone, subunit A"/>
    <property type="match status" value="1"/>
</dbReference>
<feature type="domain" description="Transcription factor CBF/NF-Y/archaeal histone" evidence="5">
    <location>
        <begin position="9"/>
        <end position="73"/>
    </location>
</feature>
<reference evidence="8" key="3">
    <citation type="journal article" date="2016" name="Gigascience">
        <title>De novo construction of an expanded transcriptome assembly for the western tarnished plant bug, Lygus hesperus.</title>
        <authorList>
            <person name="Tassone E.E."/>
            <person name="Geib S.M."/>
            <person name="Hall B."/>
            <person name="Fabrick J.A."/>
            <person name="Brent C.S."/>
            <person name="Hull J.J."/>
        </authorList>
    </citation>
    <scope>NUCLEOTIDE SEQUENCE</scope>
</reference>
<feature type="region of interest" description="Disordered" evidence="4">
    <location>
        <begin position="98"/>
        <end position="141"/>
    </location>
</feature>
<keyword evidence="2" id="KW-0539">Nucleus</keyword>
<reference evidence="7" key="2">
    <citation type="submission" date="2014-07" db="EMBL/GenBank/DDBJ databases">
        <authorList>
            <person name="Hull J."/>
        </authorList>
    </citation>
    <scope>NUCLEOTIDE SEQUENCE</scope>
</reference>
<feature type="compositionally biased region" description="Acidic residues" evidence="4">
    <location>
        <begin position="126"/>
        <end position="141"/>
    </location>
</feature>
<evidence type="ECO:0000256" key="3">
    <source>
        <dbReference type="ARBA" id="ARBA00039793"/>
    </source>
</evidence>
<evidence type="ECO:0000313" key="9">
    <source>
        <dbReference type="EMBL" id="JAQ13255.1"/>
    </source>
</evidence>
<comment type="subcellular location">
    <subcellularLocation>
        <location evidence="1">Nucleus</location>
    </subcellularLocation>
</comment>
<organism evidence="7">
    <name type="scientific">Lygus hesperus</name>
    <name type="common">Western plant bug</name>
    <dbReference type="NCBI Taxonomy" id="30085"/>
    <lineage>
        <taxon>Eukaryota</taxon>
        <taxon>Metazoa</taxon>
        <taxon>Ecdysozoa</taxon>
        <taxon>Arthropoda</taxon>
        <taxon>Hexapoda</taxon>
        <taxon>Insecta</taxon>
        <taxon>Pterygota</taxon>
        <taxon>Neoptera</taxon>
        <taxon>Paraneoptera</taxon>
        <taxon>Hemiptera</taxon>
        <taxon>Heteroptera</taxon>
        <taxon>Panheteroptera</taxon>
        <taxon>Cimicomorpha</taxon>
        <taxon>Miridae</taxon>
        <taxon>Mirini</taxon>
        <taxon>Lygus</taxon>
    </lineage>
</organism>
<proteinExistence type="predicted"/>
<reference evidence="7" key="1">
    <citation type="journal article" date="2014" name="PLoS ONE">
        <title>Transcriptome-Based Identification of ABC Transporters in the Western Tarnished Plant Bug Lygus hesperus.</title>
        <authorList>
            <person name="Hull J.J."/>
            <person name="Chaney K."/>
            <person name="Geib S.M."/>
            <person name="Fabrick J.A."/>
            <person name="Brent C.S."/>
            <person name="Walsh D."/>
            <person name="Lavine L.C."/>
        </authorList>
    </citation>
    <scope>NUCLEOTIDE SEQUENCE</scope>
</reference>
<feature type="compositionally biased region" description="Basic and acidic residues" evidence="4">
    <location>
        <begin position="108"/>
        <end position="125"/>
    </location>
</feature>
<gene>
    <name evidence="7" type="primary">Pole3_0</name>
    <name evidence="8" type="synonym">Pole3_1</name>
    <name evidence="6" type="synonym">Pole3_2</name>
    <name evidence="6" type="ORF">CM83_26884</name>
    <name evidence="7" type="ORF">CM83_26885</name>
    <name evidence="8" type="ORF">g.69123</name>
    <name evidence="9" type="ORF">g.69124</name>
</gene>
<evidence type="ECO:0000313" key="6">
    <source>
        <dbReference type="EMBL" id="JAG02731.1"/>
    </source>
</evidence>
<name>A0A0A9W2Q5_LYGHE</name>
<dbReference type="InterPro" id="IPR009072">
    <property type="entry name" value="Histone-fold"/>
</dbReference>
<dbReference type="InterPro" id="IPR003958">
    <property type="entry name" value="CBFA_NFYB_domain"/>
</dbReference>
<dbReference type="CDD" id="cd22928">
    <property type="entry name" value="HFD_POLE3_DPB4"/>
    <property type="match status" value="1"/>
</dbReference>
<evidence type="ECO:0000256" key="2">
    <source>
        <dbReference type="ARBA" id="ARBA00023242"/>
    </source>
</evidence>
<dbReference type="SUPFAM" id="SSF47113">
    <property type="entry name" value="Histone-fold"/>
    <property type="match status" value="1"/>
</dbReference>
<evidence type="ECO:0000313" key="7">
    <source>
        <dbReference type="EMBL" id="JAG02732.1"/>
    </source>
</evidence>
<evidence type="ECO:0000259" key="5">
    <source>
        <dbReference type="Pfam" id="PF00808"/>
    </source>
</evidence>
<accession>A0A0A9W2Q5</accession>
<evidence type="ECO:0000256" key="1">
    <source>
        <dbReference type="ARBA" id="ARBA00004123"/>
    </source>
</evidence>
<dbReference type="PANTHER" id="PTHR46172:SF1">
    <property type="entry name" value="DNA POLYMERASE EPSILON SUBUNIT 3"/>
    <property type="match status" value="1"/>
</dbReference>
<dbReference type="GO" id="GO:0008622">
    <property type="term" value="C:epsilon DNA polymerase complex"/>
    <property type="evidence" value="ECO:0007669"/>
    <property type="project" value="TreeGrafter"/>
</dbReference>
<sequence>MAEKVEDLNLPLSVVSRIVKDSLPDGTNVAKEARTALARAASVFVLYLTSTANNIATKSNRKTINTNDIMKALEETDFEQFIEPLSAAVSGYRKCVQEKKTRLSTGKKSSENGDSKTETPKKSDNDDVEVIEDEDDEEDNP</sequence>
<dbReference type="GO" id="GO:0006272">
    <property type="term" value="P:leading strand elongation"/>
    <property type="evidence" value="ECO:0007669"/>
    <property type="project" value="TreeGrafter"/>
</dbReference>
<dbReference type="EMBL" id="GBHO01040872">
    <property type="protein sequence ID" value="JAG02732.1"/>
    <property type="molecule type" value="Transcribed_RNA"/>
</dbReference>
<dbReference type="EMBL" id="GDHC01006494">
    <property type="protein sequence ID" value="JAQ12135.1"/>
    <property type="molecule type" value="Transcribed_RNA"/>
</dbReference>
<evidence type="ECO:0000313" key="8">
    <source>
        <dbReference type="EMBL" id="JAQ12135.1"/>
    </source>
</evidence>
<evidence type="ECO:0000256" key="4">
    <source>
        <dbReference type="SAM" id="MobiDB-lite"/>
    </source>
</evidence>
<dbReference type="PANTHER" id="PTHR46172">
    <property type="entry name" value="DNA POLYMERASE EPSILON SUBUNIT 3"/>
    <property type="match status" value="1"/>
</dbReference>
<dbReference type="AlphaFoldDB" id="A0A0A9W2Q5"/>
<dbReference type="InterPro" id="IPR051377">
    <property type="entry name" value="DNA_Pol-Epsilon_Subunit"/>
</dbReference>